<keyword evidence="4" id="KW-1185">Reference proteome</keyword>
<accession>A0ABQ7S5P8</accession>
<feature type="compositionally biased region" description="Polar residues" evidence="1">
    <location>
        <begin position="311"/>
        <end position="323"/>
    </location>
</feature>
<evidence type="ECO:0000313" key="4">
    <source>
        <dbReference type="Proteomes" id="UP000825002"/>
    </source>
</evidence>
<dbReference type="EMBL" id="JAIFTH010001051">
    <property type="protein sequence ID" value="KAG9508732.1"/>
    <property type="molecule type" value="Genomic_DNA"/>
</dbReference>
<evidence type="ECO:0000259" key="2">
    <source>
        <dbReference type="Pfam" id="PF02893"/>
    </source>
</evidence>
<feature type="region of interest" description="Disordered" evidence="1">
    <location>
        <begin position="175"/>
        <end position="334"/>
    </location>
</feature>
<reference evidence="3 4" key="1">
    <citation type="submission" date="2020-10" db="EMBL/GenBank/DDBJ databases">
        <authorList>
            <person name="Klimov P.B."/>
            <person name="Dyachkov S.M."/>
            <person name="Chetverikov P.E."/>
        </authorList>
    </citation>
    <scope>NUCLEOTIDE SEQUENCE [LARGE SCALE GENOMIC DNA]</scope>
    <source>
        <strain evidence="3">BMOC 18-1129-001#AD2665</strain>
        <tissue evidence="3">Entire mites</tissue>
    </source>
</reference>
<dbReference type="SUPFAM" id="SSF50729">
    <property type="entry name" value="PH domain-like"/>
    <property type="match status" value="1"/>
</dbReference>
<evidence type="ECO:0000313" key="3">
    <source>
        <dbReference type="EMBL" id="KAG9508732.1"/>
    </source>
</evidence>
<dbReference type="PANTHER" id="PTHR31606">
    <property type="entry name" value="WW DOMAIN BINDING PROTEIN 2, ISOFORM E"/>
    <property type="match status" value="1"/>
</dbReference>
<dbReference type="CDD" id="cd13214">
    <property type="entry name" value="PH-GRAM_WBP2"/>
    <property type="match status" value="1"/>
</dbReference>
<feature type="domain" description="GRAM" evidence="2">
    <location>
        <begin position="40"/>
        <end position="126"/>
    </location>
</feature>
<feature type="compositionally biased region" description="Pro residues" evidence="1">
    <location>
        <begin position="134"/>
        <end position="143"/>
    </location>
</feature>
<dbReference type="InterPro" id="IPR004182">
    <property type="entry name" value="GRAM"/>
</dbReference>
<feature type="compositionally biased region" description="Low complexity" evidence="1">
    <location>
        <begin position="200"/>
        <end position="237"/>
    </location>
</feature>
<dbReference type="InterPro" id="IPR011993">
    <property type="entry name" value="PH-like_dom_sf"/>
</dbReference>
<evidence type="ECO:0000256" key="1">
    <source>
        <dbReference type="SAM" id="MobiDB-lite"/>
    </source>
</evidence>
<dbReference type="InterPro" id="IPR044852">
    <property type="entry name" value="WBP2-like"/>
</dbReference>
<gene>
    <name evidence="3" type="primary">WBP2</name>
    <name evidence="3" type="ORF">GZH46_02768</name>
</gene>
<dbReference type="PRINTS" id="PR01217">
    <property type="entry name" value="PRICHEXTENSN"/>
</dbReference>
<feature type="compositionally biased region" description="Low complexity" evidence="1">
    <location>
        <begin position="285"/>
        <end position="300"/>
    </location>
</feature>
<organism evidence="3 4">
    <name type="scientific">Fragariocoptes setiger</name>
    <dbReference type="NCBI Taxonomy" id="1670756"/>
    <lineage>
        <taxon>Eukaryota</taxon>
        <taxon>Metazoa</taxon>
        <taxon>Ecdysozoa</taxon>
        <taxon>Arthropoda</taxon>
        <taxon>Chelicerata</taxon>
        <taxon>Arachnida</taxon>
        <taxon>Acari</taxon>
        <taxon>Acariformes</taxon>
        <taxon>Trombidiformes</taxon>
        <taxon>Prostigmata</taxon>
        <taxon>Eupodina</taxon>
        <taxon>Eriophyoidea</taxon>
        <taxon>Phytoptidae</taxon>
        <taxon>Fragariocoptes</taxon>
    </lineage>
</organism>
<protein>
    <submittedName>
        <fullName evidence="3">WW domain-binding protein 2</fullName>
    </submittedName>
</protein>
<dbReference type="Pfam" id="PF02893">
    <property type="entry name" value="GRAM"/>
    <property type="match status" value="1"/>
</dbReference>
<sequence>MGSINKNHNETDGGVLLFNGELILIYCDGVTIEIGGKESSKGRIYLTTHRIVFVATPMKPNIMVKSVSAPFFALSDINLEQPVFGANYISARVRDESDQSQSFTFKLKFSKGGAIEFGMAMSKAANAVSQLSPPSQPPPPYTPNPATTQYYQAPPTVYAPGYNCGFQLPQSQAFNQPGTTPIGFIYASPDPPPYPGMGGQPNQQPGQPQSSPGQHCYNQQQQGPYGQPSTQPQGQPGYNQSPQGPQGQANIQQPGYPQQASSVPGGYGYPSQPPSGYPNQPPPSYSASGPPGSSSQPAYPNLGGQDGASAPPSQWPTAPSFNPNWREEEDKKSK</sequence>
<feature type="compositionally biased region" description="Pro residues" evidence="1">
    <location>
        <begin position="271"/>
        <end position="284"/>
    </location>
</feature>
<feature type="region of interest" description="Disordered" evidence="1">
    <location>
        <begin position="128"/>
        <end position="149"/>
    </location>
</feature>
<feature type="compositionally biased region" description="Basic and acidic residues" evidence="1">
    <location>
        <begin position="325"/>
        <end position="334"/>
    </location>
</feature>
<name>A0ABQ7S5P8_9ACAR</name>
<dbReference type="Proteomes" id="UP000825002">
    <property type="component" value="Unassembled WGS sequence"/>
</dbReference>
<dbReference type="Gene3D" id="2.30.29.30">
    <property type="entry name" value="Pleckstrin-homology domain (PH domain)/Phosphotyrosine-binding domain (PTB)"/>
    <property type="match status" value="1"/>
</dbReference>
<dbReference type="PANTHER" id="PTHR31606:SF1">
    <property type="entry name" value="WW DOMAIN BINDING PROTEIN 2, ISOFORM E"/>
    <property type="match status" value="1"/>
</dbReference>
<proteinExistence type="predicted"/>
<comment type="caution">
    <text evidence="3">The sequence shown here is derived from an EMBL/GenBank/DDBJ whole genome shotgun (WGS) entry which is preliminary data.</text>
</comment>
<feature type="compositionally biased region" description="Polar residues" evidence="1">
    <location>
        <begin position="238"/>
        <end position="262"/>
    </location>
</feature>